<evidence type="ECO:0000313" key="7">
    <source>
        <dbReference type="EMBL" id="RDA35463.1"/>
    </source>
</evidence>
<evidence type="ECO:0000313" key="4">
    <source>
        <dbReference type="EMBL" id="NYP84471.1"/>
    </source>
</evidence>
<reference evidence="3 13" key="4">
    <citation type="submission" date="2019-12" db="EMBL/GenBank/DDBJ databases">
        <title>Enteriobacteria Tanzani isolates_8377-8380.</title>
        <authorList>
            <person name="Subbiah M."/>
            <person name="Call D."/>
        </authorList>
    </citation>
    <scope>NUCLEOTIDE SEQUENCE [LARGE SCALE GENOMIC DNA]</scope>
    <source>
        <strain evidence="3 13">8378wB3</strain>
    </source>
</reference>
<dbReference type="Pfam" id="PF07906">
    <property type="entry name" value="Toxin_15"/>
    <property type="match status" value="1"/>
</dbReference>
<organism evidence="4 14">
    <name type="scientific">Escherichia coli</name>
    <dbReference type="NCBI Taxonomy" id="562"/>
    <lineage>
        <taxon>Bacteria</taxon>
        <taxon>Pseudomonadati</taxon>
        <taxon>Pseudomonadota</taxon>
        <taxon>Gammaproteobacteria</taxon>
        <taxon>Enterobacterales</taxon>
        <taxon>Enterobacteriaceae</taxon>
        <taxon>Escherichia</taxon>
    </lineage>
</organism>
<dbReference type="AlphaFoldDB" id="A0A024L686"/>
<dbReference type="EMBL" id="MPAF01000021">
    <property type="protein sequence ID" value="OOK27748.1"/>
    <property type="molecule type" value="Genomic_DNA"/>
</dbReference>
<protein>
    <submittedName>
        <fullName evidence="4">ShET2/EspL2 family type III secretion system effector toxin</fullName>
    </submittedName>
    <submittedName>
        <fullName evidence="8">T3SS effector-like protein EspL</fullName>
    </submittedName>
</protein>
<proteinExistence type="predicted"/>
<evidence type="ECO:0000313" key="3">
    <source>
        <dbReference type="EMBL" id="MWU32655.1"/>
    </source>
</evidence>
<dbReference type="Proteomes" id="UP000188855">
    <property type="component" value="Unassembled WGS sequence"/>
</dbReference>
<reference evidence="2 15" key="5">
    <citation type="submission" date="2019-12" db="EMBL/GenBank/DDBJ databases">
        <authorList>
            <consortium name="GenomeTrakr network: Whole genome sequencing for foodborne pathogen traceback"/>
        </authorList>
    </citation>
    <scope>NUCLEOTIDE SEQUENCE [LARGE SCALE GENOMIC DNA]</scope>
    <source>
        <strain evidence="2 15">PSU-2243</strain>
    </source>
</reference>
<dbReference type="RefSeq" id="WP_000632907.1">
    <property type="nucleotide sequence ID" value="NZ_AP025209.2"/>
</dbReference>
<evidence type="ECO:0000313" key="14">
    <source>
        <dbReference type="Proteomes" id="UP000517067"/>
    </source>
</evidence>
<dbReference type="EMBL" id="JABUPU010000005">
    <property type="protein sequence ID" value="NYP84471.1"/>
    <property type="molecule type" value="Genomic_DNA"/>
</dbReference>
<dbReference type="Proteomes" id="UP000254785">
    <property type="component" value="Unassembled WGS sequence"/>
</dbReference>
<dbReference type="Proteomes" id="UP001179946">
    <property type="component" value="Chromosome"/>
</dbReference>
<evidence type="ECO:0000313" key="10">
    <source>
        <dbReference type="Proteomes" id="UP000188855"/>
    </source>
</evidence>
<evidence type="ECO:0000313" key="12">
    <source>
        <dbReference type="Proteomes" id="UP000254785"/>
    </source>
</evidence>
<reference evidence="9" key="7">
    <citation type="journal article" date="2023" name="Front. Microbiol.">
        <title>Virotyping and genetic antimicrobial susceptibility testing of porcine ETEC/STEC strains and associated plasmid types.</title>
        <authorList>
            <person name="Vereecke N."/>
            <person name="Van Hoorde S."/>
            <person name="Sperling D."/>
            <person name="Theuns S."/>
            <person name="Devriendt B."/>
            <person name="Cox E."/>
        </authorList>
    </citation>
    <scope>NUCLEOTIDE SEQUENCE</scope>
    <source>
        <strain evidence="9">ETEC4085</strain>
    </source>
</reference>
<accession>A0A024L686</accession>
<dbReference type="EMBL" id="CP122634">
    <property type="protein sequence ID" value="WHI01715.1"/>
    <property type="molecule type" value="Genomic_DNA"/>
</dbReference>
<sequence>MITRIPRSSFSANINNTAQTNEHQTLSELFYKELEDKFSGKELATPLLKSFSENCRQNGRHIFSNKDFVIKFSTSVLQADKKEITIINKNENTTLTQTIAPIFEKYLMEILPQRSDTLDKQELNLKSDRKEKEFPRIKLNGQCYFPGRPQNRIVCRHIAAQYINDIYQNVDYKPHQDDYSSAEKFLTHFNKKCKNQTLALVSSRPEGRCVAACGDFGLVMKAYFDKMESNGISVMAAILLVDNHALTVRLRIKNTTEGCTHYVVSVYDPNVTNDKIRIMSESKENIKHYSLMDFMNVDYSLLKWSNDHIINQSVAIIPALPKEQLLMLKGSVDEITPPLSPATMNLLMAIGQNHQLTQLMIQLQKMPELHRTEMLTAYNSGHMNVINTIFNALPTLFNTFKFDKKNMKPLLLANNSNEYPGLFSAIQHKQQNVVETVYLALSNHARLFGFTAEDIMDFWQHKAPQKYSAFELAFELGHRVIAELILNTLNKMAESFGFTDNPRYIAEKNYMEALLKKASPHTVR</sequence>
<reference evidence="8 12" key="2">
    <citation type="submission" date="2018-06" db="EMBL/GenBank/DDBJ databases">
        <authorList>
            <consortium name="Pathogen Informatics"/>
            <person name="Doyle S."/>
        </authorList>
    </citation>
    <scope>NUCLEOTIDE SEQUENCE [LARGE SCALE GENOMIC DNA]</scope>
    <source>
        <strain evidence="8 12">NCTC9117</strain>
    </source>
</reference>
<evidence type="ECO:0000313" key="9">
    <source>
        <dbReference type="EMBL" id="WHI01715.1"/>
    </source>
</evidence>
<evidence type="ECO:0000313" key="13">
    <source>
        <dbReference type="Proteomes" id="UP000441160"/>
    </source>
</evidence>
<name>A0A024L686_ECOLX</name>
<gene>
    <name evidence="6" type="ORF">BMT91_12765</name>
    <name evidence="7" type="ORF">DTL43_19680</name>
    <name evidence="5" type="ORF">G4A38_02075</name>
    <name evidence="4" type="ORF">G4A47_04365</name>
    <name evidence="2" type="ORF">GOP25_19095</name>
    <name evidence="3" type="ORF">GP944_18160</name>
    <name evidence="8" type="ORF">NCTC9117_05862</name>
    <name evidence="9" type="ORF">QDW62_24345</name>
</gene>
<dbReference type="EMBL" id="UGDC01000003">
    <property type="protein sequence ID" value="STJ83222.1"/>
    <property type="molecule type" value="Genomic_DNA"/>
</dbReference>
<dbReference type="Proteomes" id="UP000540485">
    <property type="component" value="Unassembled WGS sequence"/>
</dbReference>
<evidence type="ECO:0000313" key="5">
    <source>
        <dbReference type="EMBL" id="NYQ37418.1"/>
    </source>
</evidence>
<reference evidence="4 14" key="6">
    <citation type="journal article" date="2020" name="J. Appl. Microbiol.">
        <title>Genetic characterization of Shigatoxigenic and enteropathogenic Escherichia coli O80:H2 from diarrheic and septicemic calves and relatedness to human Shigatoxigenic E. coli O80:H2.</title>
        <authorList>
            <person name="Habets A."/>
            <person name="Crombe F."/>
            <person name="Nakamura K."/>
            <person name="Guerin V."/>
            <person name="De Rauw K."/>
            <person name="Pierard D."/>
            <person name="Saulmont M."/>
            <person name="Hayashi T."/>
            <person name="Mainil J.G."/>
            <person name="Thiry D."/>
        </authorList>
    </citation>
    <scope>NUCLEOTIDE SEQUENCE [LARGE SCALE GENOMIC DNA]</scope>
    <source>
        <strain evidence="5">EH3306</strain>
        <strain evidence="4 14">EH3307</strain>
    </source>
</reference>
<feature type="domain" description="ShET2 enterotoxin N-terminal" evidence="1">
    <location>
        <begin position="121"/>
        <end position="379"/>
    </location>
</feature>
<dbReference type="Proteomes" id="UP000441160">
    <property type="component" value="Unassembled WGS sequence"/>
</dbReference>
<dbReference type="Proteomes" id="UP000517067">
    <property type="component" value="Unassembled WGS sequence"/>
</dbReference>
<dbReference type="InterPro" id="IPR012927">
    <property type="entry name" value="Toxin_15_N"/>
</dbReference>
<dbReference type="EMBL" id="AASWIS010000023">
    <property type="protein sequence ID" value="EFH5894317.1"/>
    <property type="molecule type" value="Genomic_DNA"/>
</dbReference>
<evidence type="ECO:0000313" key="11">
    <source>
        <dbReference type="Proteomes" id="UP000253687"/>
    </source>
</evidence>
<evidence type="ECO:0000313" key="15">
    <source>
        <dbReference type="Proteomes" id="UP000531813"/>
    </source>
</evidence>
<evidence type="ECO:0000259" key="1">
    <source>
        <dbReference type="Pfam" id="PF07906"/>
    </source>
</evidence>
<dbReference type="EMBL" id="JABUPJ010000002">
    <property type="protein sequence ID" value="NYQ37418.1"/>
    <property type="molecule type" value="Genomic_DNA"/>
</dbReference>
<dbReference type="Proteomes" id="UP000531813">
    <property type="component" value="Unassembled WGS sequence"/>
</dbReference>
<reference evidence="7 11" key="3">
    <citation type="submission" date="2018-07" db="EMBL/GenBank/DDBJ databases">
        <title>Whole Genome Sequence Analysis of Avian Pathogenic E. coli - An Australian Perspective.</title>
        <authorList>
            <person name="Cummins M.L."/>
            <person name="Reid C.J."/>
            <person name="Roy Chowdhury P."/>
            <person name="Bushell R."/>
            <person name="Esbert N."/>
            <person name="Tivendale K.A."/>
            <person name="Noormohammadi A.H."/>
            <person name="Islam S."/>
            <person name="Marenda M.S."/>
            <person name="Browning G.F."/>
            <person name="Markham P.F."/>
            <person name="Djordjevic S.P."/>
        </authorList>
    </citation>
    <scope>NUCLEOTIDE SEQUENCE [LARGE SCALE GENOMIC DNA]</scope>
    <source>
        <strain evidence="7 11">AVC211</strain>
    </source>
</reference>
<dbReference type="Proteomes" id="UP000253687">
    <property type="component" value="Unassembled WGS sequence"/>
</dbReference>
<dbReference type="EMBL" id="WTRX01000032">
    <property type="protein sequence ID" value="MWU32655.1"/>
    <property type="molecule type" value="Genomic_DNA"/>
</dbReference>
<dbReference type="EMBL" id="QOGZ01000026">
    <property type="protein sequence ID" value="RDA35463.1"/>
    <property type="molecule type" value="Genomic_DNA"/>
</dbReference>
<evidence type="ECO:0000313" key="2">
    <source>
        <dbReference type="EMBL" id="EFH5894317.1"/>
    </source>
</evidence>
<evidence type="ECO:0000313" key="8">
    <source>
        <dbReference type="EMBL" id="STJ83222.1"/>
    </source>
</evidence>
<reference evidence="6 10" key="1">
    <citation type="submission" date="2016-10" db="EMBL/GenBank/DDBJ databases">
        <title>Whole genome sequences of antibiotic resistant commensal Escherichia coli from healthy Australian adults.</title>
        <authorList>
            <person name="Moran R.A."/>
            <person name="Anantham S."/>
            <person name="Nigro S.J."/>
            <person name="Holt K.E."/>
            <person name="Hall R.M."/>
        </authorList>
    </citation>
    <scope>NUCLEOTIDE SEQUENCE [LARGE SCALE GENOMIC DNA]</scope>
    <source>
        <strain evidence="6 10">2.3-R4</strain>
    </source>
</reference>
<evidence type="ECO:0000313" key="6">
    <source>
        <dbReference type="EMBL" id="OOK27748.1"/>
    </source>
</evidence>